<keyword evidence="4" id="KW-1185">Reference proteome</keyword>
<evidence type="ECO:0000313" key="3">
    <source>
        <dbReference type="EMBL" id="CUJ81942.1"/>
    </source>
</evidence>
<dbReference type="GeneID" id="83879194"/>
<feature type="signal peptide" evidence="2">
    <location>
        <begin position="1"/>
        <end position="22"/>
    </location>
</feature>
<dbReference type="AlphaFoldDB" id="A0A0P1HZZ9"/>
<feature type="chain" id="PRO_5006064765" evidence="2">
    <location>
        <begin position="23"/>
        <end position="198"/>
    </location>
</feature>
<accession>A0A0P1HZZ9</accession>
<reference evidence="4" key="1">
    <citation type="submission" date="2015-09" db="EMBL/GenBank/DDBJ databases">
        <authorList>
            <person name="Rodrigo-Torres Lidia"/>
            <person name="Arahal R.David."/>
        </authorList>
    </citation>
    <scope>NUCLEOTIDE SEQUENCE [LARGE SCALE GENOMIC DNA]</scope>
    <source>
        <strain evidence="4">CECT 7735</strain>
    </source>
</reference>
<keyword evidence="1 2" id="KW-0732">Signal</keyword>
<dbReference type="STRING" id="1715693.PH7735_00091"/>
<dbReference type="RefSeq" id="WP_082645084.1">
    <property type="nucleotide sequence ID" value="NZ_CYTW01000001.1"/>
</dbReference>
<dbReference type="SUPFAM" id="SSF89392">
    <property type="entry name" value="Prokaryotic lipoproteins and lipoprotein localization factors"/>
    <property type="match status" value="1"/>
</dbReference>
<evidence type="ECO:0000256" key="2">
    <source>
        <dbReference type="SAM" id="SignalP"/>
    </source>
</evidence>
<dbReference type="Gene3D" id="2.50.20.10">
    <property type="entry name" value="Lipoprotein localisation LolA/LolB/LppX"/>
    <property type="match status" value="1"/>
</dbReference>
<evidence type="ECO:0000256" key="1">
    <source>
        <dbReference type="ARBA" id="ARBA00022729"/>
    </source>
</evidence>
<organism evidence="3 4">
    <name type="scientific">Shimia thalassica</name>
    <dbReference type="NCBI Taxonomy" id="1715693"/>
    <lineage>
        <taxon>Bacteria</taxon>
        <taxon>Pseudomonadati</taxon>
        <taxon>Pseudomonadota</taxon>
        <taxon>Alphaproteobacteria</taxon>
        <taxon>Rhodobacterales</taxon>
        <taxon>Roseobacteraceae</taxon>
    </lineage>
</organism>
<gene>
    <name evidence="3" type="primary">lolA</name>
    <name evidence="3" type="ORF">PH7735_00091</name>
</gene>
<name>A0A0P1HZZ9_9RHOB</name>
<dbReference type="PANTHER" id="PTHR35869">
    <property type="entry name" value="OUTER-MEMBRANE LIPOPROTEIN CARRIER PROTEIN"/>
    <property type="match status" value="1"/>
</dbReference>
<dbReference type="InterPro" id="IPR029046">
    <property type="entry name" value="LolA/LolB/LppX"/>
</dbReference>
<dbReference type="PANTHER" id="PTHR35869:SF1">
    <property type="entry name" value="OUTER-MEMBRANE LIPOPROTEIN CARRIER PROTEIN"/>
    <property type="match status" value="1"/>
</dbReference>
<dbReference type="Proteomes" id="UP000051870">
    <property type="component" value="Unassembled WGS sequence"/>
</dbReference>
<dbReference type="InterPro" id="IPR004564">
    <property type="entry name" value="OM_lipoprot_carrier_LolA-like"/>
</dbReference>
<keyword evidence="3" id="KW-0449">Lipoprotein</keyword>
<dbReference type="EMBL" id="CYTW01000001">
    <property type="protein sequence ID" value="CUJ81942.1"/>
    <property type="molecule type" value="Genomic_DNA"/>
</dbReference>
<sequence>MTILRFLAVPALILATAVPAYAEKLSLNDLSKYLNRMKTAEARFTQINDDGSISTGTLFLKRPGKARFEYNPPEKALVLVSANNVAIFDGRSNQPPEQYPLHRTPLSVILARNVDLSRANMVVGHDYDGTATIVTAQDPEHPEYGNIQLRFTDSPVELRQWIINDGNGGRTTVVLGDTQVGIPIKNKIFNIEMYLRGH</sequence>
<evidence type="ECO:0000313" key="4">
    <source>
        <dbReference type="Proteomes" id="UP000051870"/>
    </source>
</evidence>
<dbReference type="Pfam" id="PF03548">
    <property type="entry name" value="LolA"/>
    <property type="match status" value="1"/>
</dbReference>
<proteinExistence type="predicted"/>
<protein>
    <submittedName>
        <fullName evidence="3">Outer-membrane lipoprotein carrier protein</fullName>
    </submittedName>
</protein>
<dbReference type="CDD" id="cd16325">
    <property type="entry name" value="LolA"/>
    <property type="match status" value="1"/>
</dbReference>